<dbReference type="Proteomes" id="UP001596505">
    <property type="component" value="Unassembled WGS sequence"/>
</dbReference>
<dbReference type="InterPro" id="IPR038144">
    <property type="entry name" value="IPI"/>
</dbReference>
<dbReference type="InterPro" id="IPR020481">
    <property type="entry name" value="Intracell_prot_inh_BsuPI"/>
</dbReference>
<gene>
    <name evidence="3" type="ORF">ACFQRG_13205</name>
</gene>
<reference evidence="4" key="1">
    <citation type="journal article" date="2019" name="Int. J. Syst. Evol. Microbiol.">
        <title>The Global Catalogue of Microorganisms (GCM) 10K type strain sequencing project: providing services to taxonomists for standard genome sequencing and annotation.</title>
        <authorList>
            <consortium name="The Broad Institute Genomics Platform"/>
            <consortium name="The Broad Institute Genome Sequencing Center for Infectious Disease"/>
            <person name="Wu L."/>
            <person name="Ma J."/>
        </authorList>
    </citation>
    <scope>NUCLEOTIDE SEQUENCE [LARGE SCALE GENOMIC DNA]</scope>
    <source>
        <strain evidence="4">CGMCC 1.16305</strain>
    </source>
</reference>
<organism evidence="3 4">
    <name type="scientific">Scopulibacillus cellulosilyticus</name>
    <dbReference type="NCBI Taxonomy" id="2665665"/>
    <lineage>
        <taxon>Bacteria</taxon>
        <taxon>Bacillati</taxon>
        <taxon>Bacillota</taxon>
        <taxon>Bacilli</taxon>
        <taxon>Bacillales</taxon>
        <taxon>Sporolactobacillaceae</taxon>
        <taxon>Scopulibacillus</taxon>
    </lineage>
</organism>
<feature type="domain" description="Intracellular proteinase inhibitor BsuPI" evidence="2">
    <location>
        <begin position="43"/>
        <end position="139"/>
    </location>
</feature>
<dbReference type="EMBL" id="JBHTCO010000017">
    <property type="protein sequence ID" value="MFC7393912.1"/>
    <property type="molecule type" value="Genomic_DNA"/>
</dbReference>
<dbReference type="RefSeq" id="WP_380966726.1">
    <property type="nucleotide sequence ID" value="NZ_JBHTCO010000017.1"/>
</dbReference>
<feature type="chain" id="PRO_5045889731" description="Intracellular proteinase inhibitor BsuPI domain-containing protein" evidence="1">
    <location>
        <begin position="24"/>
        <end position="151"/>
    </location>
</feature>
<proteinExistence type="predicted"/>
<comment type="caution">
    <text evidence="3">The sequence shown here is derived from an EMBL/GenBank/DDBJ whole genome shotgun (WGS) entry which is preliminary data.</text>
</comment>
<sequence length="151" mass="17319">MKKFVFLLLLCLFSIITAGCQNAKQHEESETPVNGNASGGRVEARLAYEQKGNDVSFNFQVKNQTNHKVTYHFPTTQRFDYKIKDEDGKVIKHFSEGRFFGQVTGTLTLKQSETKDFKTEVSDLKPGQYTIIFWLTANEDQPNTRINFKVN</sequence>
<keyword evidence="1" id="KW-0732">Signal</keyword>
<dbReference type="Pfam" id="PF12690">
    <property type="entry name" value="BsuPI"/>
    <property type="match status" value="1"/>
</dbReference>
<keyword evidence="4" id="KW-1185">Reference proteome</keyword>
<name>A0ABW2PWZ6_9BACL</name>
<accession>A0ABW2PWZ6</accession>
<evidence type="ECO:0000259" key="2">
    <source>
        <dbReference type="Pfam" id="PF12690"/>
    </source>
</evidence>
<feature type="signal peptide" evidence="1">
    <location>
        <begin position="1"/>
        <end position="23"/>
    </location>
</feature>
<dbReference type="PROSITE" id="PS51257">
    <property type="entry name" value="PROKAR_LIPOPROTEIN"/>
    <property type="match status" value="1"/>
</dbReference>
<dbReference type="Gene3D" id="2.60.40.2360">
    <property type="entry name" value="Intracellular proteinase inhibitor BsuPI"/>
    <property type="match status" value="1"/>
</dbReference>
<protein>
    <recommendedName>
        <fullName evidence="2">Intracellular proteinase inhibitor BsuPI domain-containing protein</fullName>
    </recommendedName>
</protein>
<evidence type="ECO:0000313" key="3">
    <source>
        <dbReference type="EMBL" id="MFC7393912.1"/>
    </source>
</evidence>
<evidence type="ECO:0000256" key="1">
    <source>
        <dbReference type="SAM" id="SignalP"/>
    </source>
</evidence>
<evidence type="ECO:0000313" key="4">
    <source>
        <dbReference type="Proteomes" id="UP001596505"/>
    </source>
</evidence>